<proteinExistence type="predicted"/>
<evidence type="ECO:0000313" key="1">
    <source>
        <dbReference type="EMBL" id="MPN28476.1"/>
    </source>
</evidence>
<dbReference type="AlphaFoldDB" id="A0A645GQL3"/>
<comment type="caution">
    <text evidence="1">The sequence shown here is derived from an EMBL/GenBank/DDBJ whole genome shotgun (WGS) entry which is preliminary data.</text>
</comment>
<name>A0A645GQL3_9ZZZZ</name>
<sequence length="74" mass="8093">MNRKGTKDPSKGKVYPTGTRTLLYDSISSLISLLTGESSKSFLTPSFISVRVMNSVPLENPRMIALDDADMISL</sequence>
<protein>
    <submittedName>
        <fullName evidence="1">Uncharacterized protein</fullName>
    </submittedName>
</protein>
<organism evidence="1">
    <name type="scientific">bioreactor metagenome</name>
    <dbReference type="NCBI Taxonomy" id="1076179"/>
    <lineage>
        <taxon>unclassified sequences</taxon>
        <taxon>metagenomes</taxon>
        <taxon>ecological metagenomes</taxon>
    </lineage>
</organism>
<reference evidence="1" key="1">
    <citation type="submission" date="2019-08" db="EMBL/GenBank/DDBJ databases">
        <authorList>
            <person name="Kucharzyk K."/>
            <person name="Murdoch R.W."/>
            <person name="Higgins S."/>
            <person name="Loffler F."/>
        </authorList>
    </citation>
    <scope>NUCLEOTIDE SEQUENCE</scope>
</reference>
<dbReference type="EMBL" id="VSSQ01078789">
    <property type="protein sequence ID" value="MPN28476.1"/>
    <property type="molecule type" value="Genomic_DNA"/>
</dbReference>
<gene>
    <name evidence="1" type="ORF">SDC9_175918</name>
</gene>
<accession>A0A645GQL3</accession>